<protein>
    <submittedName>
        <fullName evidence="1">Uncharacterized protein</fullName>
    </submittedName>
</protein>
<accession>X1IDB0</accession>
<evidence type="ECO:0000313" key="1">
    <source>
        <dbReference type="EMBL" id="GAH80401.1"/>
    </source>
</evidence>
<proteinExistence type="predicted"/>
<comment type="caution">
    <text evidence="1">The sequence shown here is derived from an EMBL/GenBank/DDBJ whole genome shotgun (WGS) entry which is preliminary data.</text>
</comment>
<reference evidence="1" key="1">
    <citation type="journal article" date="2014" name="Front. Microbiol.">
        <title>High frequency of phylogenetically diverse reductive dehalogenase-homologous genes in deep subseafloor sedimentary metagenomes.</title>
        <authorList>
            <person name="Kawai M."/>
            <person name="Futagami T."/>
            <person name="Toyoda A."/>
            <person name="Takaki Y."/>
            <person name="Nishi S."/>
            <person name="Hori S."/>
            <person name="Arai W."/>
            <person name="Tsubouchi T."/>
            <person name="Morono Y."/>
            <person name="Uchiyama I."/>
            <person name="Ito T."/>
            <person name="Fujiyama A."/>
            <person name="Inagaki F."/>
            <person name="Takami H."/>
        </authorList>
    </citation>
    <scope>NUCLEOTIDE SEQUENCE</scope>
    <source>
        <strain evidence="1">Expedition CK06-06</strain>
    </source>
</reference>
<name>X1IDB0_9ZZZZ</name>
<dbReference type="AlphaFoldDB" id="X1IDB0"/>
<dbReference type="EMBL" id="BARU01036739">
    <property type="protein sequence ID" value="GAH80401.1"/>
    <property type="molecule type" value="Genomic_DNA"/>
</dbReference>
<feature type="non-terminal residue" evidence="1">
    <location>
        <position position="1"/>
    </location>
</feature>
<gene>
    <name evidence="1" type="ORF">S03H2_57318</name>
</gene>
<organism evidence="1">
    <name type="scientific">marine sediment metagenome</name>
    <dbReference type="NCBI Taxonomy" id="412755"/>
    <lineage>
        <taxon>unclassified sequences</taxon>
        <taxon>metagenomes</taxon>
        <taxon>ecological metagenomes</taxon>
    </lineage>
</organism>
<sequence>ARKISIADTVAGWESSMQLALLKDGTGDGLVEFFTKVTSFINDSENTYDIDQASLFDEHHLIFAVATIAPAEAYPPGTELEVEYTGTMADGTDGTHPAITTAYIRKELARACGQDKLEENLACGEIGGFIKMYYEQGGVPQTPIVRACYLFDSMNPTDTTYGMRKFKADAFEHATHDAITITKVVLIPTDTDEAHAYAEQITGAPGWEGPYNLTLAGGIDITFETDVDE</sequence>